<accession>A0A1A6DXY9</accession>
<dbReference type="GO" id="GO:0005886">
    <property type="term" value="C:plasma membrane"/>
    <property type="evidence" value="ECO:0007669"/>
    <property type="project" value="TreeGrafter"/>
</dbReference>
<protein>
    <recommendedName>
        <fullName evidence="6">Methyl-accepting transducer domain-containing protein</fullName>
    </recommendedName>
</protein>
<evidence type="ECO:0000313" key="8">
    <source>
        <dbReference type="Proteomes" id="UP000091969"/>
    </source>
</evidence>
<name>A0A1A6DXY9_9BURK</name>
<keyword evidence="4" id="KW-0175">Coiled coil</keyword>
<dbReference type="PRINTS" id="PR00260">
    <property type="entry name" value="CHEMTRNSDUCR"/>
</dbReference>
<reference evidence="7 8" key="1">
    <citation type="submission" date="2016-06" db="EMBL/GenBank/DDBJ databases">
        <title>Genome sequence of Tepidimonas fonticaldi PL17.</title>
        <authorList>
            <person name="Pinnaka A.K."/>
        </authorList>
    </citation>
    <scope>NUCLEOTIDE SEQUENCE [LARGE SCALE GENOMIC DNA]</scope>
    <source>
        <strain evidence="7 8">PL17</strain>
    </source>
</reference>
<evidence type="ECO:0000256" key="3">
    <source>
        <dbReference type="PROSITE-ProRule" id="PRU00284"/>
    </source>
</evidence>
<evidence type="ECO:0000256" key="2">
    <source>
        <dbReference type="ARBA" id="ARBA00029447"/>
    </source>
</evidence>
<organism evidence="7 8">
    <name type="scientific">Tepidimonas fonticaldi</name>
    <dbReference type="NCBI Taxonomy" id="1101373"/>
    <lineage>
        <taxon>Bacteria</taxon>
        <taxon>Pseudomonadati</taxon>
        <taxon>Pseudomonadota</taxon>
        <taxon>Betaproteobacteria</taxon>
        <taxon>Burkholderiales</taxon>
        <taxon>Tepidimonas</taxon>
    </lineage>
</organism>
<dbReference type="InterPro" id="IPR004089">
    <property type="entry name" value="MCPsignal_dom"/>
</dbReference>
<dbReference type="Pfam" id="PF00015">
    <property type="entry name" value="MCPsignal"/>
    <property type="match status" value="1"/>
</dbReference>
<dbReference type="Pfam" id="PF12729">
    <property type="entry name" value="4HB_MCP_1"/>
    <property type="match status" value="1"/>
</dbReference>
<keyword evidence="8" id="KW-1185">Reference proteome</keyword>
<comment type="caution">
    <text evidence="7">The sequence shown here is derived from an EMBL/GenBank/DDBJ whole genome shotgun (WGS) entry which is preliminary data.</text>
</comment>
<dbReference type="PANTHER" id="PTHR43531:SF14">
    <property type="entry name" value="METHYL-ACCEPTING CHEMOTAXIS PROTEIN I-RELATED"/>
    <property type="match status" value="1"/>
</dbReference>
<dbReference type="Proteomes" id="UP000091969">
    <property type="component" value="Unassembled WGS sequence"/>
</dbReference>
<dbReference type="SMART" id="SM00283">
    <property type="entry name" value="MA"/>
    <property type="match status" value="1"/>
</dbReference>
<comment type="similarity">
    <text evidence="2">Belongs to the methyl-accepting chemotaxis (MCP) protein family.</text>
</comment>
<keyword evidence="1" id="KW-0488">Methylation</keyword>
<dbReference type="SUPFAM" id="SSF58104">
    <property type="entry name" value="Methyl-accepting chemotaxis protein (MCP) signaling domain"/>
    <property type="match status" value="1"/>
</dbReference>
<dbReference type="GO" id="GO:0004888">
    <property type="term" value="F:transmembrane signaling receptor activity"/>
    <property type="evidence" value="ECO:0007669"/>
    <property type="project" value="InterPro"/>
</dbReference>
<dbReference type="EMBL" id="LZDH01000012">
    <property type="protein sequence ID" value="OBS31713.1"/>
    <property type="molecule type" value="Genomic_DNA"/>
</dbReference>
<keyword evidence="5" id="KW-0472">Membrane</keyword>
<feature type="coiled-coil region" evidence="4">
    <location>
        <begin position="74"/>
        <end position="101"/>
    </location>
</feature>
<dbReference type="AlphaFoldDB" id="A0A1A6DXY9"/>
<gene>
    <name evidence="7" type="ORF">A9O67_00910</name>
</gene>
<feature type="domain" description="Methyl-accepting transducer" evidence="6">
    <location>
        <begin position="272"/>
        <end position="421"/>
    </location>
</feature>
<evidence type="ECO:0000259" key="6">
    <source>
        <dbReference type="PROSITE" id="PS50111"/>
    </source>
</evidence>
<keyword evidence="3" id="KW-0807">Transducer</keyword>
<feature type="transmembrane region" description="Helical" evidence="5">
    <location>
        <begin position="190"/>
        <end position="211"/>
    </location>
</feature>
<dbReference type="Gene3D" id="1.10.287.950">
    <property type="entry name" value="Methyl-accepting chemotaxis protein"/>
    <property type="match status" value="1"/>
</dbReference>
<evidence type="ECO:0000256" key="5">
    <source>
        <dbReference type="SAM" id="Phobius"/>
    </source>
</evidence>
<dbReference type="GO" id="GO:0007165">
    <property type="term" value="P:signal transduction"/>
    <property type="evidence" value="ECO:0007669"/>
    <property type="project" value="UniProtKB-KW"/>
</dbReference>
<feature type="transmembrane region" description="Helical" evidence="5">
    <location>
        <begin position="12"/>
        <end position="31"/>
    </location>
</feature>
<dbReference type="CDD" id="cd19411">
    <property type="entry name" value="MCP2201-like_sensor"/>
    <property type="match status" value="1"/>
</dbReference>
<evidence type="ECO:0000256" key="4">
    <source>
        <dbReference type="SAM" id="Coils"/>
    </source>
</evidence>
<evidence type="ECO:0000256" key="1">
    <source>
        <dbReference type="ARBA" id="ARBA00022481"/>
    </source>
</evidence>
<dbReference type="STRING" id="1101373.A9O67_00910"/>
<dbReference type="InterPro" id="IPR051310">
    <property type="entry name" value="MCP_chemotaxis"/>
</dbReference>
<feature type="non-terminal residue" evidence="7">
    <location>
        <position position="421"/>
    </location>
</feature>
<dbReference type="GO" id="GO:0006935">
    <property type="term" value="P:chemotaxis"/>
    <property type="evidence" value="ECO:0007669"/>
    <property type="project" value="InterPro"/>
</dbReference>
<dbReference type="InterPro" id="IPR047347">
    <property type="entry name" value="YvaQ-like_sensor"/>
</dbReference>
<sequence>MLGSRLSLAAKLMLAFGIISLLTLIEAAFIWRNVSVMDGQMARIQARLIPQTERIRDLEITIIRASLETRHAMLVKTEAKREATFQEIGRLKQEADRLIAEFEANISTERGRALFAEIQRTQAEFWRIAGTAAPLIRAGDTDGFVTLLEERVIPARNALLKAVTDQRAWQDALVARSTETSLAMGTFTEALVLIIGAVIAALGFAISWRFARQLRGALGGEPAEAVSAVKAIAGGDLTGRIAVHAGDASSIMAELAHMQERLTALVARVRQGVDSVAGASAEIATGNADLSQRTEQQAANVQDTVQAMRDITQLVRTNAESARSASQTAAGAREAAQRGNEIVGQVVTTMGQIQHASQKIADILQVIDGIAFQTNILALNAAVEAARAGEAGRGFAVVASEVRSLASRSSAAAREIEPSPV</sequence>
<keyword evidence="5" id="KW-1133">Transmembrane helix</keyword>
<dbReference type="PANTHER" id="PTHR43531">
    <property type="entry name" value="PROTEIN ICFG"/>
    <property type="match status" value="1"/>
</dbReference>
<dbReference type="InterPro" id="IPR004090">
    <property type="entry name" value="Chemotax_Me-accpt_rcpt"/>
</dbReference>
<proteinExistence type="inferred from homology"/>
<keyword evidence="5" id="KW-0812">Transmembrane</keyword>
<dbReference type="PROSITE" id="PS50111">
    <property type="entry name" value="CHEMOTAXIS_TRANSDUC_2"/>
    <property type="match status" value="1"/>
</dbReference>
<evidence type="ECO:0000313" key="7">
    <source>
        <dbReference type="EMBL" id="OBS31713.1"/>
    </source>
</evidence>
<dbReference type="RefSeq" id="WP_068607079.1">
    <property type="nucleotide sequence ID" value="NZ_LZDH01000012.1"/>
</dbReference>
<dbReference type="InterPro" id="IPR024478">
    <property type="entry name" value="HlyB_4HB_MCP"/>
</dbReference>